<sequence length="91" mass="10171">MNKTRYTIASQLPPSNSSKVILSPLRSRWSLHSWCLIKHKIINRHHRSDGIYGIVGSSASLGLWFSVIYDTIARPGYLVRGSAIGEPSPHE</sequence>
<name>A0A9R0Q5F0_TRITD</name>
<keyword evidence="1" id="KW-0472">Membrane</keyword>
<feature type="transmembrane region" description="Helical" evidence="1">
    <location>
        <begin position="50"/>
        <end position="69"/>
    </location>
</feature>
<dbReference type="EMBL" id="LT934111">
    <property type="protein sequence ID" value="VAH03048.1"/>
    <property type="molecule type" value="Genomic_DNA"/>
</dbReference>
<dbReference type="Proteomes" id="UP000324705">
    <property type="component" value="Chromosome 1A"/>
</dbReference>
<organism evidence="2 3">
    <name type="scientific">Triticum turgidum subsp. durum</name>
    <name type="common">Durum wheat</name>
    <name type="synonym">Triticum durum</name>
    <dbReference type="NCBI Taxonomy" id="4567"/>
    <lineage>
        <taxon>Eukaryota</taxon>
        <taxon>Viridiplantae</taxon>
        <taxon>Streptophyta</taxon>
        <taxon>Embryophyta</taxon>
        <taxon>Tracheophyta</taxon>
        <taxon>Spermatophyta</taxon>
        <taxon>Magnoliopsida</taxon>
        <taxon>Liliopsida</taxon>
        <taxon>Poales</taxon>
        <taxon>Poaceae</taxon>
        <taxon>BOP clade</taxon>
        <taxon>Pooideae</taxon>
        <taxon>Triticodae</taxon>
        <taxon>Triticeae</taxon>
        <taxon>Triticinae</taxon>
        <taxon>Triticum</taxon>
    </lineage>
</organism>
<protein>
    <submittedName>
        <fullName evidence="2">Uncharacterized protein</fullName>
    </submittedName>
</protein>
<dbReference type="Gramene" id="TRITD1Av1G053070.1">
    <property type="protein sequence ID" value="TRITD1Av1G053070.1"/>
    <property type="gene ID" value="TRITD1Av1G053070"/>
</dbReference>
<gene>
    <name evidence="2" type="ORF">TRITD_1Av1G053070</name>
</gene>
<evidence type="ECO:0000256" key="1">
    <source>
        <dbReference type="SAM" id="Phobius"/>
    </source>
</evidence>
<evidence type="ECO:0000313" key="3">
    <source>
        <dbReference type="Proteomes" id="UP000324705"/>
    </source>
</evidence>
<reference evidence="2 3" key="1">
    <citation type="submission" date="2017-09" db="EMBL/GenBank/DDBJ databases">
        <authorList>
            <consortium name="International Durum Wheat Genome Sequencing Consortium (IDWGSC)"/>
            <person name="Milanesi L."/>
        </authorList>
    </citation>
    <scope>NUCLEOTIDE SEQUENCE [LARGE SCALE GENOMIC DNA]</scope>
    <source>
        <strain evidence="3">cv. Svevo</strain>
    </source>
</reference>
<keyword evidence="1" id="KW-1133">Transmembrane helix</keyword>
<accession>A0A9R0Q5F0</accession>
<evidence type="ECO:0000313" key="2">
    <source>
        <dbReference type="EMBL" id="VAH03048.1"/>
    </source>
</evidence>
<dbReference type="AlphaFoldDB" id="A0A9R0Q5F0"/>
<proteinExistence type="predicted"/>
<keyword evidence="3" id="KW-1185">Reference proteome</keyword>
<keyword evidence="1" id="KW-0812">Transmembrane</keyword>